<dbReference type="CDD" id="cd00609">
    <property type="entry name" value="AAT_like"/>
    <property type="match status" value="1"/>
</dbReference>
<dbReference type="RefSeq" id="WP_003326255.1">
    <property type="nucleotide sequence ID" value="NC_014639.1"/>
</dbReference>
<name>A0ABM5M2P9_BACA1</name>
<dbReference type="SUPFAM" id="SSF53383">
    <property type="entry name" value="PLP-dependent transferases"/>
    <property type="match status" value="1"/>
</dbReference>
<dbReference type="InterPro" id="IPR015421">
    <property type="entry name" value="PyrdxlP-dep_Trfase_major"/>
</dbReference>
<comment type="cofactor">
    <cofactor evidence="1">
        <name>pyridoxal 5'-phosphate</name>
        <dbReference type="ChEBI" id="CHEBI:597326"/>
    </cofactor>
</comment>
<dbReference type="EC" id="2.6.1.66" evidence="6"/>
<dbReference type="PANTHER" id="PTHR42790">
    <property type="entry name" value="AMINOTRANSFERASE"/>
    <property type="match status" value="1"/>
</dbReference>
<evidence type="ECO:0000259" key="5">
    <source>
        <dbReference type="Pfam" id="PF00155"/>
    </source>
</evidence>
<dbReference type="InterPro" id="IPR004839">
    <property type="entry name" value="Aminotransferase_I/II_large"/>
</dbReference>
<organism evidence="6 7">
    <name type="scientific">Bacillus atrophaeus (strain 1942)</name>
    <dbReference type="NCBI Taxonomy" id="720555"/>
    <lineage>
        <taxon>Bacteria</taxon>
        <taxon>Bacillati</taxon>
        <taxon>Bacillota</taxon>
        <taxon>Bacilli</taxon>
        <taxon>Bacillales</taxon>
        <taxon>Bacillaceae</taxon>
        <taxon>Bacillus</taxon>
    </lineage>
</organism>
<evidence type="ECO:0000256" key="4">
    <source>
        <dbReference type="ARBA" id="ARBA00022898"/>
    </source>
</evidence>
<evidence type="ECO:0000256" key="1">
    <source>
        <dbReference type="ARBA" id="ARBA00001933"/>
    </source>
</evidence>
<proteinExistence type="predicted"/>
<dbReference type="Gene3D" id="3.40.640.10">
    <property type="entry name" value="Type I PLP-dependent aspartate aminotransferase-like (Major domain)"/>
    <property type="match status" value="1"/>
</dbReference>
<evidence type="ECO:0000313" key="7">
    <source>
        <dbReference type="Proteomes" id="UP000006867"/>
    </source>
</evidence>
<keyword evidence="7" id="KW-1185">Reference proteome</keyword>
<keyword evidence="2 6" id="KW-0032">Aminotransferase</keyword>
<feature type="domain" description="Aminotransferase class I/classII large" evidence="5">
    <location>
        <begin position="38"/>
        <end position="416"/>
    </location>
</feature>
<dbReference type="InterPro" id="IPR050859">
    <property type="entry name" value="Class-I_PLP-dep_aminotransf"/>
</dbReference>
<dbReference type="Proteomes" id="UP000006867">
    <property type="component" value="Chromosome"/>
</dbReference>
<protein>
    <submittedName>
        <fullName evidence="6">Valine--pyruvate transaminase</fullName>
        <ecNumber evidence="6">2.6.1.66</ecNumber>
    </submittedName>
</protein>
<evidence type="ECO:0000256" key="2">
    <source>
        <dbReference type="ARBA" id="ARBA00022576"/>
    </source>
</evidence>
<dbReference type="NCBIfam" id="NF006967">
    <property type="entry name" value="PRK09440.1-5"/>
    <property type="match status" value="1"/>
</dbReference>
<dbReference type="Pfam" id="PF00155">
    <property type="entry name" value="Aminotran_1_2"/>
    <property type="match status" value="1"/>
</dbReference>
<dbReference type="EMBL" id="CP002207">
    <property type="protein sequence ID" value="ADP34450.1"/>
    <property type="molecule type" value="Genomic_DNA"/>
</dbReference>
<gene>
    <name evidence="6" type="primary">avtA</name>
    <name evidence="6" type="ordered locus">BATR1942_17665</name>
</gene>
<evidence type="ECO:0000313" key="6">
    <source>
        <dbReference type="EMBL" id="ADP34450.1"/>
    </source>
</evidence>
<evidence type="ECO:0000256" key="3">
    <source>
        <dbReference type="ARBA" id="ARBA00022679"/>
    </source>
</evidence>
<reference evidence="6 7" key="1">
    <citation type="journal article" date="2011" name="Front. Microbiol.">
        <title>Genomic signatures of strain selection and enhancement in Bacillus atrophaeus var. globigii, a historical biowarfare simulant.</title>
        <authorList>
            <person name="Gibbons H.S."/>
            <person name="Broomall S.M."/>
            <person name="McNew L.A."/>
            <person name="Daligault H."/>
            <person name="Chapman C."/>
            <person name="Bruce D."/>
            <person name="Karavis M."/>
            <person name="Krepps M."/>
            <person name="McGregor P.A."/>
            <person name="Hong C."/>
            <person name="Park K.H."/>
            <person name="Akmal A."/>
            <person name="Feldman A."/>
            <person name="Lin J.S."/>
            <person name="Chang W.E."/>
            <person name="Higgs B.W."/>
            <person name="Demirev P."/>
            <person name="Lindquist J."/>
            <person name="Liem A."/>
            <person name="Fochler E."/>
            <person name="Read T.D."/>
            <person name="Tapia R."/>
            <person name="Johnson S."/>
            <person name="Bishop-Lilly K.A."/>
            <person name="Detter C."/>
            <person name="Han C."/>
            <person name="Sozhamannan S."/>
            <person name="Rosenzweig C.N."/>
            <person name="Skowronski E.W."/>
        </authorList>
    </citation>
    <scope>NUCLEOTIDE SEQUENCE [LARGE SCALE GENOMIC DNA]</scope>
    <source>
        <strain evidence="6 7">1942</strain>
    </source>
</reference>
<keyword evidence="3 6" id="KW-0808">Transferase</keyword>
<dbReference type="PANTHER" id="PTHR42790:SF4">
    <property type="entry name" value="VALINE--PYRUVATE AMINOTRANSFERASE"/>
    <property type="match status" value="1"/>
</dbReference>
<accession>A0ABM5M2P9</accession>
<sequence>MELNLKLSQIGQKMSRKVGVRAIMGDIQEVLASGSDQYTNLSVGNPSILPEVTAVWESKLKELLLDEAFPSIISQYGSSYGTDELIESVVRFFNNEYGLTLDRSNVLITAGSQNLFFLAINAFCGVGADSKLKKALIPMLPDYSGYSGVALDETMIEGISPIVSKLDDHTFRYELDKEAFLEKMYNDPDIGAVVLSRPNNPCGNILSEEDVEAISKVCGELNIPCLIDSAYAPPFPAINFVEMEPVFHESIIHCLSISKTGLAGERVGIAIGSAAFIQIMEAFQSNASIHSSRLGQCMVAAAINDGSLVSVSKTSIRPYYKKKFAVLEEALINAMPLDKKWFLHKGEGSLFAWIWFEDLPVGDMELYETLKAHYVIVVPGSSFFHNTSKRTDHEQRCIRISLTVSDEEMRKGIETLAAVISSIYDAHKESLNMI</sequence>
<dbReference type="GO" id="GO:0009042">
    <property type="term" value="F:valine-pyruvate transaminase activity"/>
    <property type="evidence" value="ECO:0007669"/>
    <property type="project" value="UniProtKB-EC"/>
</dbReference>
<dbReference type="InterPro" id="IPR015424">
    <property type="entry name" value="PyrdxlP-dep_Trfase"/>
</dbReference>
<keyword evidence="4" id="KW-0663">Pyridoxal phosphate</keyword>